<evidence type="ECO:0000256" key="1">
    <source>
        <dbReference type="SAM" id="SignalP"/>
    </source>
</evidence>
<gene>
    <name evidence="2" type="ORF">B0I21_101408</name>
</gene>
<accession>A0A4R7DB88</accession>
<dbReference type="Proteomes" id="UP000294752">
    <property type="component" value="Unassembled WGS sequence"/>
</dbReference>
<feature type="chain" id="PRO_5020479125" description="Outer membrane protein with beta-barrel domain" evidence="1">
    <location>
        <begin position="20"/>
        <end position="219"/>
    </location>
</feature>
<feature type="signal peptide" evidence="1">
    <location>
        <begin position="1"/>
        <end position="19"/>
    </location>
</feature>
<organism evidence="2 3">
    <name type="scientific">Sphingobacterium paludis</name>
    <dbReference type="NCBI Taxonomy" id="1476465"/>
    <lineage>
        <taxon>Bacteria</taxon>
        <taxon>Pseudomonadati</taxon>
        <taxon>Bacteroidota</taxon>
        <taxon>Sphingobacteriia</taxon>
        <taxon>Sphingobacteriales</taxon>
        <taxon>Sphingobacteriaceae</taxon>
        <taxon>Sphingobacterium</taxon>
    </lineage>
</organism>
<dbReference type="OrthoDB" id="1340936at2"/>
<keyword evidence="3" id="KW-1185">Reference proteome</keyword>
<evidence type="ECO:0000313" key="3">
    <source>
        <dbReference type="Proteomes" id="UP000294752"/>
    </source>
</evidence>
<dbReference type="RefSeq" id="WP_133638645.1">
    <property type="nucleotide sequence ID" value="NZ_SNZV01000001.1"/>
</dbReference>
<dbReference type="EMBL" id="SNZV01000001">
    <property type="protein sequence ID" value="TDS17541.1"/>
    <property type="molecule type" value="Genomic_DNA"/>
</dbReference>
<reference evidence="2 3" key="1">
    <citation type="submission" date="2019-03" db="EMBL/GenBank/DDBJ databases">
        <title>Genomic Encyclopedia of Type Strains, Phase III (KMG-III): the genomes of soil and plant-associated and newly described type strains.</title>
        <authorList>
            <person name="Whitman W."/>
        </authorList>
    </citation>
    <scope>NUCLEOTIDE SEQUENCE [LARGE SCALE GENOMIC DNA]</scope>
    <source>
        <strain evidence="2 3">CGMCC 1.12801</strain>
    </source>
</reference>
<evidence type="ECO:0000313" key="2">
    <source>
        <dbReference type="EMBL" id="TDS17541.1"/>
    </source>
</evidence>
<proteinExistence type="predicted"/>
<sequence>MMRILISMLALYAAQPLFSQEQQQDTIATNAYTERFESVAVEGGVTIPLGSLHNVMNTAPNVAFWIRQKRSESTVFNYGASVNFPAQRRFPYAGTDETARTRSFSGFVGIQADKILSISSRSLIDVEWGTSGGYAFYFYDDLRARREYASNPKRAKDKDEAPTFVKPLSSFFIGQSLKLRIGEFGLHARYNFTPYSLFNDIVDRSFGAHSVTVGLFYRQ</sequence>
<dbReference type="AlphaFoldDB" id="A0A4R7DB88"/>
<keyword evidence="1" id="KW-0732">Signal</keyword>
<protein>
    <recommendedName>
        <fullName evidence="4">Outer membrane protein with beta-barrel domain</fullName>
    </recommendedName>
</protein>
<comment type="caution">
    <text evidence="2">The sequence shown here is derived from an EMBL/GenBank/DDBJ whole genome shotgun (WGS) entry which is preliminary data.</text>
</comment>
<evidence type="ECO:0008006" key="4">
    <source>
        <dbReference type="Google" id="ProtNLM"/>
    </source>
</evidence>
<name>A0A4R7DB88_9SPHI</name>